<dbReference type="CDD" id="cd17546">
    <property type="entry name" value="REC_hyHK_CKI1_RcsC-like"/>
    <property type="match status" value="1"/>
</dbReference>
<feature type="coiled-coil region" evidence="9">
    <location>
        <begin position="579"/>
        <end position="669"/>
    </location>
</feature>
<evidence type="ECO:0000256" key="4">
    <source>
        <dbReference type="ARBA" id="ARBA00022553"/>
    </source>
</evidence>
<dbReference type="PROSITE" id="PS50885">
    <property type="entry name" value="HAMP"/>
    <property type="match status" value="1"/>
</dbReference>
<dbReference type="SMART" id="SM00388">
    <property type="entry name" value="HisKA"/>
    <property type="match status" value="1"/>
</dbReference>
<dbReference type="Gene3D" id="3.30.450.40">
    <property type="match status" value="1"/>
</dbReference>
<dbReference type="SMART" id="SM00448">
    <property type="entry name" value="REC"/>
    <property type="match status" value="3"/>
</dbReference>
<dbReference type="Proteomes" id="UP001319104">
    <property type="component" value="Unassembled WGS sequence"/>
</dbReference>
<dbReference type="InterPro" id="IPR029016">
    <property type="entry name" value="GAF-like_dom_sf"/>
</dbReference>
<dbReference type="Pfam" id="PF08376">
    <property type="entry name" value="NIT"/>
    <property type="match status" value="1"/>
</dbReference>
<evidence type="ECO:0000256" key="1">
    <source>
        <dbReference type="ARBA" id="ARBA00000085"/>
    </source>
</evidence>
<dbReference type="RefSeq" id="WP_213944763.1">
    <property type="nucleotide sequence ID" value="NZ_JAHCMY010000003.1"/>
</dbReference>
<feature type="transmembrane region" description="Helical" evidence="10">
    <location>
        <begin position="303"/>
        <end position="325"/>
    </location>
</feature>
<dbReference type="Pfam" id="PF13185">
    <property type="entry name" value="GAF_2"/>
    <property type="match status" value="1"/>
</dbReference>
<feature type="domain" description="Response regulatory" evidence="12">
    <location>
        <begin position="965"/>
        <end position="1078"/>
    </location>
</feature>
<feature type="domain" description="Response regulatory" evidence="12">
    <location>
        <begin position="1233"/>
        <end position="1350"/>
    </location>
</feature>
<keyword evidence="4 8" id="KW-0597">Phosphoprotein</keyword>
<feature type="transmembrane region" description="Helical" evidence="10">
    <location>
        <begin position="12"/>
        <end position="32"/>
    </location>
</feature>
<dbReference type="InterPro" id="IPR013587">
    <property type="entry name" value="Nitrate/nitrite_sensing"/>
</dbReference>
<dbReference type="CDD" id="cd16922">
    <property type="entry name" value="HATPase_EvgS-ArcB-TorS-like"/>
    <property type="match status" value="1"/>
</dbReference>
<keyword evidence="9" id="KW-0175">Coiled coil</keyword>
<dbReference type="CDD" id="cd00082">
    <property type="entry name" value="HisKA"/>
    <property type="match status" value="1"/>
</dbReference>
<dbReference type="Gene3D" id="3.30.565.10">
    <property type="entry name" value="Histidine kinase-like ATPase, C-terminal domain"/>
    <property type="match status" value="1"/>
</dbReference>
<dbReference type="PRINTS" id="PR00344">
    <property type="entry name" value="BCTRLSENSOR"/>
</dbReference>
<evidence type="ECO:0000256" key="10">
    <source>
        <dbReference type="SAM" id="Phobius"/>
    </source>
</evidence>
<dbReference type="Gene3D" id="6.10.340.10">
    <property type="match status" value="1"/>
</dbReference>
<dbReference type="InterPro" id="IPR036097">
    <property type="entry name" value="HisK_dim/P_sf"/>
</dbReference>
<evidence type="ECO:0000256" key="7">
    <source>
        <dbReference type="ARBA" id="ARBA00023012"/>
    </source>
</evidence>
<dbReference type="GO" id="GO:0016020">
    <property type="term" value="C:membrane"/>
    <property type="evidence" value="ECO:0007669"/>
    <property type="project" value="UniProtKB-SubCell"/>
</dbReference>
<keyword evidence="10" id="KW-0472">Membrane</keyword>
<keyword evidence="6" id="KW-0418">Kinase</keyword>
<dbReference type="Pfam" id="PF02518">
    <property type="entry name" value="HATPase_c"/>
    <property type="match status" value="1"/>
</dbReference>
<feature type="modified residue" description="4-aspartylphosphate" evidence="8">
    <location>
        <position position="1136"/>
    </location>
</feature>
<dbReference type="Gene3D" id="1.10.287.130">
    <property type="match status" value="1"/>
</dbReference>
<dbReference type="SMART" id="SM00387">
    <property type="entry name" value="HATPase_c"/>
    <property type="match status" value="1"/>
</dbReference>
<dbReference type="PROSITE" id="PS50109">
    <property type="entry name" value="HIS_KIN"/>
    <property type="match status" value="1"/>
</dbReference>
<evidence type="ECO:0000259" key="12">
    <source>
        <dbReference type="PROSITE" id="PS50110"/>
    </source>
</evidence>
<dbReference type="PROSITE" id="PS50110">
    <property type="entry name" value="RESPONSE_REGULATORY"/>
    <property type="match status" value="3"/>
</dbReference>
<evidence type="ECO:0000256" key="5">
    <source>
        <dbReference type="ARBA" id="ARBA00022679"/>
    </source>
</evidence>
<dbReference type="PANTHER" id="PTHR45339">
    <property type="entry name" value="HYBRID SIGNAL TRANSDUCTION HISTIDINE KINASE J"/>
    <property type="match status" value="1"/>
</dbReference>
<feature type="domain" description="HAMP" evidence="13">
    <location>
        <begin position="326"/>
        <end position="378"/>
    </location>
</feature>
<gene>
    <name evidence="14" type="ORF">KI659_07655</name>
</gene>
<proteinExistence type="predicted"/>
<dbReference type="FunFam" id="3.30.565.10:FF:000010">
    <property type="entry name" value="Sensor histidine kinase RcsC"/>
    <property type="match status" value="1"/>
</dbReference>
<evidence type="ECO:0000259" key="13">
    <source>
        <dbReference type="PROSITE" id="PS50885"/>
    </source>
</evidence>
<feature type="modified residue" description="4-aspartylphosphate" evidence="8">
    <location>
        <position position="1014"/>
    </location>
</feature>
<accession>A0AAP2CFX1</accession>
<evidence type="ECO:0000256" key="2">
    <source>
        <dbReference type="ARBA" id="ARBA00004370"/>
    </source>
</evidence>
<dbReference type="InterPro" id="IPR003661">
    <property type="entry name" value="HisK_dim/P_dom"/>
</dbReference>
<dbReference type="InterPro" id="IPR004358">
    <property type="entry name" value="Sig_transdc_His_kin-like_C"/>
</dbReference>
<dbReference type="SUPFAM" id="SSF52172">
    <property type="entry name" value="CheY-like"/>
    <property type="match status" value="3"/>
</dbReference>
<dbReference type="PANTHER" id="PTHR45339:SF1">
    <property type="entry name" value="HYBRID SIGNAL TRANSDUCTION HISTIDINE KINASE J"/>
    <property type="match status" value="1"/>
</dbReference>
<keyword evidence="5" id="KW-0808">Transferase</keyword>
<dbReference type="Pfam" id="PF00512">
    <property type="entry name" value="HisKA"/>
    <property type="match status" value="1"/>
</dbReference>
<dbReference type="InterPro" id="IPR036890">
    <property type="entry name" value="HATPase_C_sf"/>
</dbReference>
<name>A0AAP2CFX1_9BACT</name>
<keyword evidence="7" id="KW-0902">Two-component regulatory system</keyword>
<dbReference type="Pfam" id="PF00072">
    <property type="entry name" value="Response_reg"/>
    <property type="match status" value="3"/>
</dbReference>
<feature type="domain" description="Response regulatory" evidence="12">
    <location>
        <begin position="1087"/>
        <end position="1203"/>
    </location>
</feature>
<evidence type="ECO:0000313" key="15">
    <source>
        <dbReference type="Proteomes" id="UP001319104"/>
    </source>
</evidence>
<dbReference type="SUPFAM" id="SSF158472">
    <property type="entry name" value="HAMP domain-like"/>
    <property type="match status" value="1"/>
</dbReference>
<dbReference type="CDD" id="cd06225">
    <property type="entry name" value="HAMP"/>
    <property type="match status" value="2"/>
</dbReference>
<dbReference type="Gene3D" id="3.40.50.2300">
    <property type="match status" value="3"/>
</dbReference>
<dbReference type="SMART" id="SM00304">
    <property type="entry name" value="HAMP"/>
    <property type="match status" value="1"/>
</dbReference>
<dbReference type="InterPro" id="IPR003594">
    <property type="entry name" value="HATPase_dom"/>
</dbReference>
<evidence type="ECO:0000256" key="3">
    <source>
        <dbReference type="ARBA" id="ARBA00012438"/>
    </source>
</evidence>
<dbReference type="InterPro" id="IPR001789">
    <property type="entry name" value="Sig_transdc_resp-reg_receiver"/>
</dbReference>
<dbReference type="InterPro" id="IPR005467">
    <property type="entry name" value="His_kinase_dom"/>
</dbReference>
<dbReference type="SUPFAM" id="SSF58104">
    <property type="entry name" value="Methyl-accepting chemotaxis protein (MCP) signaling domain"/>
    <property type="match status" value="1"/>
</dbReference>
<dbReference type="EMBL" id="JAHCMY010000003">
    <property type="protein sequence ID" value="MBS9523888.1"/>
    <property type="molecule type" value="Genomic_DNA"/>
</dbReference>
<dbReference type="EC" id="2.7.13.3" evidence="3"/>
<feature type="modified residue" description="4-aspartylphosphate" evidence="8">
    <location>
        <position position="1283"/>
    </location>
</feature>
<dbReference type="SMART" id="SM00065">
    <property type="entry name" value="GAF"/>
    <property type="match status" value="1"/>
</dbReference>
<comment type="catalytic activity">
    <reaction evidence="1">
        <text>ATP + protein L-histidine = ADP + protein N-phospho-L-histidine.</text>
        <dbReference type="EC" id="2.7.13.3"/>
    </reaction>
</comment>
<keyword evidence="10" id="KW-1133">Transmembrane helix</keyword>
<reference evidence="14 15" key="1">
    <citation type="submission" date="2021-05" db="EMBL/GenBank/DDBJ databases">
        <authorList>
            <person name="Zhang Z.D."/>
            <person name="Osman G."/>
        </authorList>
    </citation>
    <scope>NUCLEOTIDE SEQUENCE [LARGE SCALE GENOMIC DNA]</scope>
    <source>
        <strain evidence="14 15">KCTC 32217</strain>
    </source>
</reference>
<dbReference type="SUPFAM" id="SSF47384">
    <property type="entry name" value="Homodimeric domain of signal transducing histidine kinase"/>
    <property type="match status" value="1"/>
</dbReference>
<dbReference type="InterPro" id="IPR003018">
    <property type="entry name" value="GAF"/>
</dbReference>
<keyword evidence="15" id="KW-1185">Reference proteome</keyword>
<dbReference type="InterPro" id="IPR011006">
    <property type="entry name" value="CheY-like_superfamily"/>
</dbReference>
<dbReference type="CDD" id="cd00156">
    <property type="entry name" value="REC"/>
    <property type="match status" value="1"/>
</dbReference>
<dbReference type="InterPro" id="IPR003660">
    <property type="entry name" value="HAMP_dom"/>
</dbReference>
<evidence type="ECO:0000256" key="6">
    <source>
        <dbReference type="ARBA" id="ARBA00022777"/>
    </source>
</evidence>
<dbReference type="SUPFAM" id="SSF55874">
    <property type="entry name" value="ATPase domain of HSP90 chaperone/DNA topoisomerase II/histidine kinase"/>
    <property type="match status" value="1"/>
</dbReference>
<dbReference type="SUPFAM" id="SSF55781">
    <property type="entry name" value="GAF domain-like"/>
    <property type="match status" value="1"/>
</dbReference>
<dbReference type="GO" id="GO:0000155">
    <property type="term" value="F:phosphorelay sensor kinase activity"/>
    <property type="evidence" value="ECO:0007669"/>
    <property type="project" value="InterPro"/>
</dbReference>
<dbReference type="Pfam" id="PF00672">
    <property type="entry name" value="HAMP"/>
    <property type="match status" value="1"/>
</dbReference>
<comment type="subcellular location">
    <subcellularLocation>
        <location evidence="2">Membrane</location>
    </subcellularLocation>
</comment>
<sequence>MNFIKNLSIKTKLMLIAMIPILALFYFLVIHLQTQFQTRANIQQVQEDVLRTAKMSDLIHELQAERLYSLEYILGDKAQMGSRLATEQRKTDAALETFLQEVSLTEEERAGEAEFHKIMAGLRAYVQSPGAELDSVQAQFAFINKALVDVAHETVLTTQNSEVRRLLNGHISLMYAKEFFGQARNELNQNIRRGGFNGPDYSNYSAAVGKYQVKLESFMRASSPEVIGYYNTQAEVNPQINRTLELMQAATADYTLDNFGITAQEWMQNATGYLNLLKGVEDRSNAAIRNLAQAQLEAVNTTIYTSFAIVLIFLALIAFFVNYIINNLTSAFQRIQAAANRIAEGDLELKLDIDSKDEIGSLSQSFNEMVNVTRDYVYSAENIGKGNYNIQIPVRSEKDKLGIALNRMKDDLKHLSLDNENRTWLLTGNSELNNSIRGDRDLRELAQNIISFLAEYLEAQIGAIYLNENGALHLYGSYAFNNRKGNTNVIEFGEGLVGQAALEEKTIVFSNIPKDYLPITSGLGTKEPNHIIVFPFIYNGELKGVVELGTADEFTDLERELLELMGENIAIAFHTNQSRTQTKELLEETQRQAEELEAQQEELRQTNEELHTKTSMLEQSEVELRAQQIELQQTNEELEEKATLLTDQKGRLEKAKIELETKAKELEMNSKYKSEFLANMSHELRTPLNSILILAELLADNRAKTLSDKDVEFAKNIHSSGNDLLNLINEILDLSKVESGKIELEAEQVELDELIKKIYKQFRELSVKKNIEFAVNYEDDDVKQPIVTDKLRLEQILRNLLSNAFKFTPSEGQVTFDVEIVRSNGNFGSKKLNQDPKVLVFRVTDTGIGIPKDKQGVIFEAFQQVDGSTKREFGGTGLGLSISREIATKLGGEIQLESEEGKGSVFTLYLPLDSGFIIEDYTSPVEDLDDLLEEASIQKPVEDPTAGVVVEIEDDRHKIKATDKIVLIVEDDLSFANVLLKFVREKGYKGIIAHQGDVGLSLARHYQPDAMLLDVKLPVMDGTEVLRKMKTDPHLRHIPVQVISGYDKRKEGFELGAFDFLQKPLSQKDLTASFGRVEEFIKKKLKKLLIIEDNVQHNNAIQELIGNGDVRSFPAFSGREAEDMLNSDNFDCIILDLGLPDMTGIELMERIKANEKIRKTPIIVYTAKDLSKEEALKLNVLADTVVLKTVDSHDRLLDETSLFLHRVESKLPAEKQQIIRKLHRTDEVLKGKKILIVDDDSRNIFSLTNALEAEGLVCITAENGKVAVDTIQKESEIDLVLMDVMMPEMDGYEATQTIRKMSQFDHIPIIALTAKAMKGDREKCLASGMSDYVSKPVNINQLISLLRVWMYK</sequence>
<evidence type="ECO:0000256" key="9">
    <source>
        <dbReference type="SAM" id="Coils"/>
    </source>
</evidence>
<keyword evidence="10" id="KW-0812">Transmembrane</keyword>
<evidence type="ECO:0000313" key="14">
    <source>
        <dbReference type="EMBL" id="MBS9523888.1"/>
    </source>
</evidence>
<organism evidence="14 15">
    <name type="scientific">Litoribacter ruber</name>
    <dbReference type="NCBI Taxonomy" id="702568"/>
    <lineage>
        <taxon>Bacteria</taxon>
        <taxon>Pseudomonadati</taxon>
        <taxon>Bacteroidota</taxon>
        <taxon>Cytophagia</taxon>
        <taxon>Cytophagales</taxon>
        <taxon>Cyclobacteriaceae</taxon>
        <taxon>Litoribacter</taxon>
    </lineage>
</organism>
<protein>
    <recommendedName>
        <fullName evidence="3">histidine kinase</fullName>
        <ecNumber evidence="3">2.7.13.3</ecNumber>
    </recommendedName>
</protein>
<evidence type="ECO:0000256" key="8">
    <source>
        <dbReference type="PROSITE-ProRule" id="PRU00169"/>
    </source>
</evidence>
<evidence type="ECO:0000259" key="11">
    <source>
        <dbReference type="PROSITE" id="PS50109"/>
    </source>
</evidence>
<feature type="domain" description="Histidine kinase" evidence="11">
    <location>
        <begin position="679"/>
        <end position="914"/>
    </location>
</feature>
<comment type="caution">
    <text evidence="14">The sequence shown here is derived from an EMBL/GenBank/DDBJ whole genome shotgun (WGS) entry which is preliminary data.</text>
</comment>